<dbReference type="GO" id="GO:0004556">
    <property type="term" value="F:alpha-amylase activity"/>
    <property type="evidence" value="ECO:0007669"/>
    <property type="project" value="TreeGrafter"/>
</dbReference>
<dbReference type="Gene3D" id="3.20.20.80">
    <property type="entry name" value="Glycosidases"/>
    <property type="match status" value="2"/>
</dbReference>
<organism evidence="5 6">
    <name type="scientific">Actinomadura citrea</name>
    <dbReference type="NCBI Taxonomy" id="46158"/>
    <lineage>
        <taxon>Bacteria</taxon>
        <taxon>Bacillati</taxon>
        <taxon>Actinomycetota</taxon>
        <taxon>Actinomycetes</taxon>
        <taxon>Streptosporangiales</taxon>
        <taxon>Thermomonosporaceae</taxon>
        <taxon>Actinomadura</taxon>
    </lineage>
</organism>
<name>A0A7Y9KEJ9_9ACTN</name>
<dbReference type="EC" id="3.2.1.20" evidence="5"/>
<dbReference type="SUPFAM" id="SSF51011">
    <property type="entry name" value="Glycosyl hydrolase domain"/>
    <property type="match status" value="1"/>
</dbReference>
<dbReference type="GO" id="GO:0009313">
    <property type="term" value="P:oligosaccharide catabolic process"/>
    <property type="evidence" value="ECO:0007669"/>
    <property type="project" value="TreeGrafter"/>
</dbReference>
<dbReference type="EMBL" id="JACCBT010000001">
    <property type="protein sequence ID" value="NYE16312.1"/>
    <property type="molecule type" value="Genomic_DNA"/>
</dbReference>
<reference evidence="5 6" key="1">
    <citation type="submission" date="2020-07" db="EMBL/GenBank/DDBJ databases">
        <title>Sequencing the genomes of 1000 actinobacteria strains.</title>
        <authorList>
            <person name="Klenk H.-P."/>
        </authorList>
    </citation>
    <scope>NUCLEOTIDE SEQUENCE [LARGE SCALE GENOMIC DNA]</scope>
    <source>
        <strain evidence="5 6">DSM 43461</strain>
    </source>
</reference>
<evidence type="ECO:0000256" key="2">
    <source>
        <dbReference type="ARBA" id="ARBA00022801"/>
    </source>
</evidence>
<keyword evidence="2 5" id="KW-0378">Hydrolase</keyword>
<feature type="domain" description="Glycosyl hydrolase family 13 catalytic" evidence="4">
    <location>
        <begin position="30"/>
        <end position="413"/>
    </location>
</feature>
<evidence type="ECO:0000259" key="4">
    <source>
        <dbReference type="SMART" id="SM00642"/>
    </source>
</evidence>
<dbReference type="SMART" id="SM00642">
    <property type="entry name" value="Aamy"/>
    <property type="match status" value="1"/>
</dbReference>
<proteinExistence type="inferred from homology"/>
<dbReference type="PANTHER" id="PTHR10357:SF179">
    <property type="entry name" value="NEUTRAL AND BASIC AMINO ACID TRANSPORT PROTEIN RBAT"/>
    <property type="match status" value="1"/>
</dbReference>
<dbReference type="AlphaFoldDB" id="A0A7Y9KEJ9"/>
<comment type="similarity">
    <text evidence="1">Belongs to the glycosyl hydrolase 13 family.</text>
</comment>
<evidence type="ECO:0000256" key="1">
    <source>
        <dbReference type="ARBA" id="ARBA00008061"/>
    </source>
</evidence>
<accession>A0A7Y9KEJ9</accession>
<dbReference type="Pfam" id="PF00128">
    <property type="entry name" value="Alpha-amylase"/>
    <property type="match status" value="1"/>
</dbReference>
<dbReference type="SUPFAM" id="SSF51445">
    <property type="entry name" value="(Trans)glycosidases"/>
    <property type="match status" value="1"/>
</dbReference>
<comment type="caution">
    <text evidence="5">The sequence shown here is derived from an EMBL/GenBank/DDBJ whole genome shotgun (WGS) entry which is preliminary data.</text>
</comment>
<dbReference type="InterPro" id="IPR006047">
    <property type="entry name" value="GH13_cat_dom"/>
</dbReference>
<dbReference type="RefSeq" id="WP_179836869.1">
    <property type="nucleotide sequence ID" value="NZ_BMRD01000017.1"/>
</dbReference>
<evidence type="ECO:0000313" key="6">
    <source>
        <dbReference type="Proteomes" id="UP000591272"/>
    </source>
</evidence>
<evidence type="ECO:0000313" key="5">
    <source>
        <dbReference type="EMBL" id="NYE16312.1"/>
    </source>
</evidence>
<dbReference type="PANTHER" id="PTHR10357">
    <property type="entry name" value="ALPHA-AMYLASE FAMILY MEMBER"/>
    <property type="match status" value="1"/>
</dbReference>
<evidence type="ECO:0000256" key="3">
    <source>
        <dbReference type="ARBA" id="ARBA00023295"/>
    </source>
</evidence>
<gene>
    <name evidence="5" type="ORF">BJ999_006608</name>
</gene>
<keyword evidence="3 5" id="KW-0326">Glycosidase</keyword>
<keyword evidence="6" id="KW-1185">Reference proteome</keyword>
<dbReference type="FunFam" id="3.90.400.10:FF:000002">
    <property type="entry name" value="Sucrose isomerase"/>
    <property type="match status" value="1"/>
</dbReference>
<dbReference type="GO" id="GO:0004558">
    <property type="term" value="F:alpha-1,4-glucosidase activity"/>
    <property type="evidence" value="ECO:0007669"/>
    <property type="project" value="UniProtKB-EC"/>
</dbReference>
<dbReference type="InterPro" id="IPR045857">
    <property type="entry name" value="O16G_dom_2"/>
</dbReference>
<sequence length="560" mass="62129">MNEPSVRTQGRPEPAVAEVAPWWRTAVFYENHMASFRDGDGDGIGDLKGLTEALDYLAGTLGVSAVWLSPCFRSPLLDQGFDISDFCDIEPVFGTMADFDRLVAEAHRRGVRILADYVPNHTSDQHPWFVESRSSRDNPKRDWYVWRDPEPDGSPPNNWISEAGGSTWEFDPRTGQYYLHSHLRQQPDLNWRNAEVVEAMLDVLRFWLDRGVDGFRIDVAHMLMKDPELRDNPVQPVAERNVYDVQHDDFGSQKHIHDRLHPDVHGVLRAIRAVVDEYPDRVLVGEIEAMGWSDWAGFFGADQDEIHMPFAFRLIETSWRAADLARELDDLDAATPDDAWPILALGNHDRPRLATRLGRDQVRVAAMLLLTLRGTPIIFYGDELGMCDQDVPRERQRDTFGLTAGGRSRDPIRTPMPWNDGPNAGFSTAPAQDLWLPVSAEAATLNVAAQLADPGSLLCLYRSLIALRRDSAALREGGYRGLPGAPEGCLAYERRAGSDHKIVMLNLTDRPLRVPLPGPATVVLSTADRGRAGARPADALVLAAAEGVVLDADGGEGDGA</sequence>
<dbReference type="InterPro" id="IPR017853">
    <property type="entry name" value="GH"/>
</dbReference>
<dbReference type="Gene3D" id="3.90.400.10">
    <property type="entry name" value="Oligo-1,6-glucosidase, Domain 2"/>
    <property type="match status" value="1"/>
</dbReference>
<protein>
    <submittedName>
        <fullName evidence="5">Alpha-glucosidase</fullName>
        <ecNumber evidence="5">3.2.1.20</ecNumber>
    </submittedName>
</protein>
<dbReference type="Proteomes" id="UP000591272">
    <property type="component" value="Unassembled WGS sequence"/>
</dbReference>